<dbReference type="PANTHER" id="PTHR42951:SF15">
    <property type="entry name" value="METALLO-BETA-LACTAMASE SUPERFAMILY PROTEIN"/>
    <property type="match status" value="1"/>
</dbReference>
<gene>
    <name evidence="2" type="ORF">CVV64_18245</name>
</gene>
<evidence type="ECO:0000313" key="2">
    <source>
        <dbReference type="EMBL" id="PKK88543.1"/>
    </source>
</evidence>
<organism evidence="2 3">
    <name type="scientific">Candidatus Wallbacteria bacterium HGW-Wallbacteria-1</name>
    <dbReference type="NCBI Taxonomy" id="2013854"/>
    <lineage>
        <taxon>Bacteria</taxon>
        <taxon>Candidatus Walliibacteriota</taxon>
    </lineage>
</organism>
<dbReference type="SUPFAM" id="SSF56281">
    <property type="entry name" value="Metallo-hydrolase/oxidoreductase"/>
    <property type="match status" value="1"/>
</dbReference>
<dbReference type="PANTHER" id="PTHR42951">
    <property type="entry name" value="METALLO-BETA-LACTAMASE DOMAIN-CONTAINING"/>
    <property type="match status" value="1"/>
</dbReference>
<dbReference type="Gene3D" id="3.60.15.10">
    <property type="entry name" value="Ribonuclease Z/Hydroxyacylglutathione hydrolase-like"/>
    <property type="match status" value="1"/>
</dbReference>
<keyword evidence="2" id="KW-0378">Hydrolase</keyword>
<dbReference type="AlphaFoldDB" id="A0A2N1PJM9"/>
<protein>
    <submittedName>
        <fullName evidence="2">MBL fold metallo-hydrolase</fullName>
    </submittedName>
</protein>
<dbReference type="CDD" id="cd07721">
    <property type="entry name" value="yflN-like_MBL-fold"/>
    <property type="match status" value="1"/>
</dbReference>
<comment type="caution">
    <text evidence="2">The sequence shown here is derived from an EMBL/GenBank/DDBJ whole genome shotgun (WGS) entry which is preliminary data.</text>
</comment>
<dbReference type="InterPro" id="IPR036866">
    <property type="entry name" value="RibonucZ/Hydroxyglut_hydro"/>
</dbReference>
<reference evidence="2 3" key="1">
    <citation type="journal article" date="2017" name="ISME J.">
        <title>Potential for microbial H2 and metal transformations associated with novel bacteria and archaea in deep terrestrial subsurface sediments.</title>
        <authorList>
            <person name="Hernsdorf A.W."/>
            <person name="Amano Y."/>
            <person name="Miyakawa K."/>
            <person name="Ise K."/>
            <person name="Suzuki Y."/>
            <person name="Anantharaman K."/>
            <person name="Probst A."/>
            <person name="Burstein D."/>
            <person name="Thomas B.C."/>
            <person name="Banfield J.F."/>
        </authorList>
    </citation>
    <scope>NUCLEOTIDE SEQUENCE [LARGE SCALE GENOMIC DNA]</scope>
    <source>
        <strain evidence="2">HGW-Wallbacteria-1</strain>
    </source>
</reference>
<dbReference type="InterPro" id="IPR001279">
    <property type="entry name" value="Metallo-B-lactamas"/>
</dbReference>
<evidence type="ECO:0000259" key="1">
    <source>
        <dbReference type="SMART" id="SM00849"/>
    </source>
</evidence>
<dbReference type="GO" id="GO:0016787">
    <property type="term" value="F:hydrolase activity"/>
    <property type="evidence" value="ECO:0007669"/>
    <property type="project" value="UniProtKB-KW"/>
</dbReference>
<evidence type="ECO:0000313" key="3">
    <source>
        <dbReference type="Proteomes" id="UP000233256"/>
    </source>
</evidence>
<accession>A0A2N1PJM9</accession>
<proteinExistence type="predicted"/>
<dbReference type="EMBL" id="PGXC01000042">
    <property type="protein sequence ID" value="PKK88543.1"/>
    <property type="molecule type" value="Genomic_DNA"/>
</dbReference>
<dbReference type="Proteomes" id="UP000233256">
    <property type="component" value="Unassembled WGS sequence"/>
</dbReference>
<dbReference type="Pfam" id="PF00753">
    <property type="entry name" value="Lactamase_B"/>
    <property type="match status" value="1"/>
</dbReference>
<name>A0A2N1PJM9_9BACT</name>
<dbReference type="SMART" id="SM00849">
    <property type="entry name" value="Lactamase_B"/>
    <property type="match status" value="1"/>
</dbReference>
<feature type="domain" description="Metallo-beta-lactamase" evidence="1">
    <location>
        <begin position="18"/>
        <end position="226"/>
    </location>
</feature>
<dbReference type="InterPro" id="IPR050855">
    <property type="entry name" value="NDM-1-like"/>
</dbReference>
<sequence>MNYRVLALEKKMGPMDLTVHPLLLWSDSEVVLFDAGLPDQADLIQREMQALAGLGIEDLTAVVISHHDHDHIGSLAELKRRNSGIRVMASQIESDYISGIKPSLRILQAEEHNKGLSGAQLEFGQRFLAYLKTIEPCEVDTVLSAQDGPFISGLPGLRLIYTPGHMPGHVSLYLEDEKVLATGDALALEKGVLCLPNPQYTLDTKMSLESVKKLLVLPIDSIVCYHGGVLDHDIQASLKALTQGDHQ</sequence>